<dbReference type="AlphaFoldDB" id="A0A158J1C8"/>
<keyword evidence="4" id="KW-1185">Reference proteome</keyword>
<dbReference type="InterPro" id="IPR001087">
    <property type="entry name" value="GDSL"/>
</dbReference>
<sequence>MNKHTTTRGAMLRYAQFATASAALAILAACGGGSDDNNNNSTPPGGVKLQVVSFGDSLSDVGTYSPVITRSFGGGRFTTNPGQVWTQNVAQYYGDTLTPAATGGFGVPLTPGTGFGYGQGGARVTLQPGIGHATPGTANADFSQATTIPINQQVSNYIAAHGGFNANQLVLINGGANDILLNLTIAQTAAAQAAAGQIPPQAAQQAGAAAQAAIQQAAIDLAGVVGRVVQAGATHVVVSNVPDIGTTPQGLMSADKGATLTSASNGFNTVLKGALTQAGLISKVIYVDLPPLLANITANYQSMGFTVSNTGTACNLQAMIAAATKAGQTNPTAFGSSLFCSPETQTVAGADQTYMYADTIHPTTHLHLLYAQAVEQAIAKSGLGK</sequence>
<dbReference type="InterPro" id="IPR051058">
    <property type="entry name" value="GDSL_Est/Lipase"/>
</dbReference>
<evidence type="ECO:0000313" key="3">
    <source>
        <dbReference type="EMBL" id="SAL62169.1"/>
    </source>
</evidence>
<dbReference type="Proteomes" id="UP000054717">
    <property type="component" value="Unassembled WGS sequence"/>
</dbReference>
<dbReference type="GO" id="GO:0016788">
    <property type="term" value="F:hydrolase activity, acting on ester bonds"/>
    <property type="evidence" value="ECO:0007669"/>
    <property type="project" value="InterPro"/>
</dbReference>
<dbReference type="STRING" id="326475.AWB66_03635"/>
<protein>
    <submittedName>
        <fullName evidence="3">Acylhydrolase</fullName>
    </submittedName>
</protein>
<evidence type="ECO:0000256" key="1">
    <source>
        <dbReference type="ARBA" id="ARBA00022801"/>
    </source>
</evidence>
<dbReference type="PROSITE" id="PS51257">
    <property type="entry name" value="PROKAR_LIPOPROTEIN"/>
    <property type="match status" value="1"/>
</dbReference>
<proteinExistence type="predicted"/>
<evidence type="ECO:0000256" key="2">
    <source>
        <dbReference type="SAM" id="SignalP"/>
    </source>
</evidence>
<gene>
    <name evidence="3" type="ORF">AWB66_03635</name>
</gene>
<dbReference type="PANTHER" id="PTHR45648">
    <property type="entry name" value="GDSL LIPASE/ACYLHYDROLASE FAMILY PROTEIN (AFU_ORTHOLOGUE AFUA_4G14700)"/>
    <property type="match status" value="1"/>
</dbReference>
<evidence type="ECO:0000313" key="4">
    <source>
        <dbReference type="Proteomes" id="UP000054717"/>
    </source>
</evidence>
<comment type="caution">
    <text evidence="3">The sequence shown here is derived from an EMBL/GenBank/DDBJ whole genome shotgun (WGS) entry which is preliminary data.</text>
</comment>
<dbReference type="SUPFAM" id="SSF52266">
    <property type="entry name" value="SGNH hydrolase"/>
    <property type="match status" value="1"/>
</dbReference>
<dbReference type="Pfam" id="PF00657">
    <property type="entry name" value="Lipase_GDSL"/>
    <property type="match status" value="1"/>
</dbReference>
<accession>A0A158J1C8</accession>
<dbReference type="InterPro" id="IPR036514">
    <property type="entry name" value="SGNH_hydro_sf"/>
</dbReference>
<reference evidence="3" key="1">
    <citation type="submission" date="2016-01" db="EMBL/GenBank/DDBJ databases">
        <authorList>
            <person name="Peeters Charlotte."/>
        </authorList>
    </citation>
    <scope>NUCLEOTIDE SEQUENCE</scope>
    <source>
        <strain evidence="3">LMG 22936</strain>
    </source>
</reference>
<dbReference type="PANTHER" id="PTHR45648:SF22">
    <property type="entry name" value="GDSL LIPASE_ACYLHYDROLASE FAMILY PROTEIN (AFU_ORTHOLOGUE AFUA_4G14700)"/>
    <property type="match status" value="1"/>
</dbReference>
<keyword evidence="1" id="KW-0378">Hydrolase</keyword>
<feature type="signal peptide" evidence="2">
    <location>
        <begin position="1"/>
        <end position="25"/>
    </location>
</feature>
<dbReference type="EMBL" id="FCNZ02000013">
    <property type="protein sequence ID" value="SAL62169.1"/>
    <property type="molecule type" value="Genomic_DNA"/>
</dbReference>
<dbReference type="Gene3D" id="3.40.50.1110">
    <property type="entry name" value="SGNH hydrolase"/>
    <property type="match status" value="1"/>
</dbReference>
<keyword evidence="2" id="KW-0732">Signal</keyword>
<name>A0A158J1C8_9BURK</name>
<feature type="chain" id="PRO_5011121187" evidence="2">
    <location>
        <begin position="26"/>
        <end position="385"/>
    </location>
</feature>
<organism evidence="3 4">
    <name type="scientific">Caballeronia telluris</name>
    <dbReference type="NCBI Taxonomy" id="326475"/>
    <lineage>
        <taxon>Bacteria</taxon>
        <taxon>Pseudomonadati</taxon>
        <taxon>Pseudomonadota</taxon>
        <taxon>Betaproteobacteria</taxon>
        <taxon>Burkholderiales</taxon>
        <taxon>Burkholderiaceae</taxon>
        <taxon>Caballeronia</taxon>
    </lineage>
</organism>